<evidence type="ECO:0000313" key="2">
    <source>
        <dbReference type="EMBL" id="BAO02201.1"/>
    </source>
</evidence>
<dbReference type="AlphaFoldDB" id="U6C1U7"/>
<keyword evidence="1" id="KW-0732">Signal</keyword>
<proteinExistence type="evidence at transcript level"/>
<accession>U6C1U7</accession>
<sequence>MSGHTSVNFLLLSIVALGMVATKRAAYFENQWVADQLICKKIPSYAT</sequence>
<reference evidence="2" key="1">
    <citation type="journal article" date="2013" name="BMC Genomics">
        <title>Systematic interrogation of the Conus marmoreus venom duct transcriptome with ConoSorter reveals 158 novel conotoxins and 13 new gene superfamilies.</title>
        <authorList>
            <person name="Lavergne V."/>
            <person name="Dutertre S."/>
            <person name="Jin A."/>
            <person name="Lewis R.J."/>
            <person name="Taft R.J."/>
            <person name="Alewood P.F."/>
        </authorList>
    </citation>
    <scope>NUCLEOTIDE SEQUENCE</scope>
</reference>
<feature type="signal peptide" evidence="1">
    <location>
        <begin position="1"/>
        <end position="25"/>
    </location>
</feature>
<evidence type="ECO:0000256" key="1">
    <source>
        <dbReference type="SAM" id="SignalP"/>
    </source>
</evidence>
<organism evidence="2">
    <name type="scientific">Conus marmoreus</name>
    <name type="common">Marble cone</name>
    <dbReference type="NCBI Taxonomy" id="42752"/>
    <lineage>
        <taxon>Eukaryota</taxon>
        <taxon>Metazoa</taxon>
        <taxon>Spiralia</taxon>
        <taxon>Lophotrochozoa</taxon>
        <taxon>Mollusca</taxon>
        <taxon>Gastropoda</taxon>
        <taxon>Caenogastropoda</taxon>
        <taxon>Neogastropoda</taxon>
        <taxon>Conoidea</taxon>
        <taxon>Conidae</taxon>
        <taxon>Conus</taxon>
    </lineage>
</organism>
<feature type="chain" id="PRO_5004667617" evidence="1">
    <location>
        <begin position="26"/>
        <end position="47"/>
    </location>
</feature>
<dbReference type="EMBL" id="AB850821">
    <property type="protein sequence ID" value="BAO02201.1"/>
    <property type="molecule type" value="mRNA"/>
</dbReference>
<name>U6C1U7_CONMR</name>
<protein>
    <submittedName>
        <fullName evidence="2">Mr_precursor_127</fullName>
    </submittedName>
</protein>